<evidence type="ECO:0000259" key="3">
    <source>
        <dbReference type="PROSITE" id="PS51294"/>
    </source>
</evidence>
<dbReference type="InterPro" id="IPR050560">
    <property type="entry name" value="MYB_TF"/>
</dbReference>
<dbReference type="GO" id="GO:0005634">
    <property type="term" value="C:nucleus"/>
    <property type="evidence" value="ECO:0007669"/>
    <property type="project" value="TreeGrafter"/>
</dbReference>
<dbReference type="PANTHER" id="PTHR45614">
    <property type="entry name" value="MYB PROTEIN-RELATED"/>
    <property type="match status" value="1"/>
</dbReference>
<sequence>MREYWTKKEDRTLCELQRELGSAWTKISIIMATKTSKQCSERWNNAIRPGINSDPLSDEERTKIDLLYCDYGPQWSVIASKIPGRTSRTYTSLTNFMYASSQLIRAKEQEQEQGRTDHPRIPIPIEDNMGDPDIEISHQLTVNEDLIEPEKFLRLKECLENKSSGADICNELLKEMDPIIRLPPVQFQKLCKQFDMSQLSDDTLRVFCHELVKRDDIIFQNYVILFRLAYLDKIRQLVSMPSRSLISSILNIARIKGRALVEALLLPLLNDANSIGMYNRYRRVDAQ</sequence>
<protein>
    <submittedName>
        <fullName evidence="4">3307_t:CDS:1</fullName>
    </submittedName>
</protein>
<dbReference type="PROSITE" id="PS50090">
    <property type="entry name" value="MYB_LIKE"/>
    <property type="match status" value="1"/>
</dbReference>
<dbReference type="Gene3D" id="1.10.10.60">
    <property type="entry name" value="Homeodomain-like"/>
    <property type="match status" value="1"/>
</dbReference>
<dbReference type="PROSITE" id="PS51294">
    <property type="entry name" value="HTH_MYB"/>
    <property type="match status" value="1"/>
</dbReference>
<evidence type="ECO:0000259" key="2">
    <source>
        <dbReference type="PROSITE" id="PS50090"/>
    </source>
</evidence>
<dbReference type="Pfam" id="PF13921">
    <property type="entry name" value="Myb_DNA-bind_6"/>
    <property type="match status" value="1"/>
</dbReference>
<dbReference type="EMBL" id="CAJVPJ010000477">
    <property type="protein sequence ID" value="CAG8528973.1"/>
    <property type="molecule type" value="Genomic_DNA"/>
</dbReference>
<evidence type="ECO:0000256" key="1">
    <source>
        <dbReference type="SAM" id="MobiDB-lite"/>
    </source>
</evidence>
<comment type="caution">
    <text evidence="4">The sequence shown here is derived from an EMBL/GenBank/DDBJ whole genome shotgun (WGS) entry which is preliminary data.</text>
</comment>
<dbReference type="AlphaFoldDB" id="A0A9N9AFH8"/>
<evidence type="ECO:0000313" key="4">
    <source>
        <dbReference type="EMBL" id="CAG8528973.1"/>
    </source>
</evidence>
<dbReference type="SUPFAM" id="SSF46689">
    <property type="entry name" value="Homeodomain-like"/>
    <property type="match status" value="1"/>
</dbReference>
<proteinExistence type="predicted"/>
<feature type="compositionally biased region" description="Basic and acidic residues" evidence="1">
    <location>
        <begin position="108"/>
        <end position="120"/>
    </location>
</feature>
<dbReference type="Proteomes" id="UP000789572">
    <property type="component" value="Unassembled WGS sequence"/>
</dbReference>
<dbReference type="CDD" id="cd00167">
    <property type="entry name" value="SANT"/>
    <property type="match status" value="1"/>
</dbReference>
<dbReference type="InterPro" id="IPR001005">
    <property type="entry name" value="SANT/Myb"/>
</dbReference>
<gene>
    <name evidence="4" type="ORF">POCULU_LOCUS3961</name>
</gene>
<feature type="domain" description="Myb-like" evidence="2">
    <location>
        <begin position="1"/>
        <end position="47"/>
    </location>
</feature>
<reference evidence="4" key="1">
    <citation type="submission" date="2021-06" db="EMBL/GenBank/DDBJ databases">
        <authorList>
            <person name="Kallberg Y."/>
            <person name="Tangrot J."/>
            <person name="Rosling A."/>
        </authorList>
    </citation>
    <scope>NUCLEOTIDE SEQUENCE</scope>
    <source>
        <strain evidence="4">IA702</strain>
    </source>
</reference>
<accession>A0A9N9AFH8</accession>
<dbReference type="GO" id="GO:0000978">
    <property type="term" value="F:RNA polymerase II cis-regulatory region sequence-specific DNA binding"/>
    <property type="evidence" value="ECO:0007669"/>
    <property type="project" value="TreeGrafter"/>
</dbReference>
<dbReference type="OrthoDB" id="2449818at2759"/>
<dbReference type="Pfam" id="PF11510">
    <property type="entry name" value="FA_FANCE"/>
    <property type="match status" value="1"/>
</dbReference>
<feature type="domain" description="HTH myb-type" evidence="3">
    <location>
        <begin position="1"/>
        <end position="51"/>
    </location>
</feature>
<dbReference type="Gene3D" id="1.25.40.480">
    <property type="match status" value="1"/>
</dbReference>
<organism evidence="4 5">
    <name type="scientific">Paraglomus occultum</name>
    <dbReference type="NCBI Taxonomy" id="144539"/>
    <lineage>
        <taxon>Eukaryota</taxon>
        <taxon>Fungi</taxon>
        <taxon>Fungi incertae sedis</taxon>
        <taxon>Mucoromycota</taxon>
        <taxon>Glomeromycotina</taxon>
        <taxon>Glomeromycetes</taxon>
        <taxon>Paraglomerales</taxon>
        <taxon>Paraglomeraceae</taxon>
        <taxon>Paraglomus</taxon>
    </lineage>
</organism>
<dbReference type="InterPro" id="IPR017930">
    <property type="entry name" value="Myb_dom"/>
</dbReference>
<name>A0A9N9AFH8_9GLOM</name>
<feature type="region of interest" description="Disordered" evidence="1">
    <location>
        <begin position="108"/>
        <end position="128"/>
    </location>
</feature>
<dbReference type="InterPro" id="IPR021025">
    <property type="entry name" value="Fanconi_anaemia_gr_E_prot_C"/>
</dbReference>
<dbReference type="SMART" id="SM00717">
    <property type="entry name" value="SANT"/>
    <property type="match status" value="2"/>
</dbReference>
<dbReference type="InterPro" id="IPR009057">
    <property type="entry name" value="Homeodomain-like_sf"/>
</dbReference>
<evidence type="ECO:0000313" key="5">
    <source>
        <dbReference type="Proteomes" id="UP000789572"/>
    </source>
</evidence>
<dbReference type="GO" id="GO:0000981">
    <property type="term" value="F:DNA-binding transcription factor activity, RNA polymerase II-specific"/>
    <property type="evidence" value="ECO:0007669"/>
    <property type="project" value="TreeGrafter"/>
</dbReference>
<keyword evidence="5" id="KW-1185">Reference proteome</keyword>